<dbReference type="Gene3D" id="3.50.50.60">
    <property type="entry name" value="FAD/NAD(P)-binding domain"/>
    <property type="match status" value="1"/>
</dbReference>
<dbReference type="RefSeq" id="WP_040057684.1">
    <property type="nucleotide sequence ID" value="NZ_CP011974.1"/>
</dbReference>
<name>A0A1X7EA56_9BACI</name>
<sequence>MQEKLRNAVVVGAGIGGLSAAIALRKTGLNVTVYERNEKDAPSGSGITQPQNTFKVLKDLSIYEDCLKSGVQLDYLEIMDKEGNLLLEVNQKFMNADGPGRNSIWRSSLKDVLLSKALSLGVIVEWKKNFTTYQENQTEVILSFEDGTQVSADLLVSFDGIRSQVRDIMLGRKVTPQYLGMGAWRVPLTFEKNTISKRSYMLLNGNTKVGIFPLTDKEGYLFILKPVPSDYWDDEKKRYYTVSEILKHFHGKADFIKTCFNKDTPIIFNLIEEVVLEEKWYRNRVVIGGDAAHASAPNLAQGAAMAMEDASVLGEELSNTTSLEEALHSYYVRRFPRARAIQSLSAELLKNELKGNFAQEEIIAKSDCILQEAY</sequence>
<dbReference type="PANTHER" id="PTHR13789">
    <property type="entry name" value="MONOOXYGENASE"/>
    <property type="match status" value="1"/>
</dbReference>
<dbReference type="SUPFAM" id="SSF51905">
    <property type="entry name" value="FAD/NAD(P)-binding domain"/>
    <property type="match status" value="1"/>
</dbReference>
<evidence type="ECO:0000313" key="4">
    <source>
        <dbReference type="Proteomes" id="UP000036202"/>
    </source>
</evidence>
<reference evidence="4" key="2">
    <citation type="submission" date="2015-06" db="EMBL/GenBank/DDBJ databases">
        <title>Genome Sequence of Bacillus endophyticus and Analysis of its Companion Mechanism in the Ketogulonigenium vulgare-Bacillus strain Consortium.</title>
        <authorList>
            <person name="Jia N."/>
            <person name="Du J."/>
            <person name="Ding M.-Z."/>
            <person name="Gao F."/>
            <person name="Yuan Y.-J."/>
        </authorList>
    </citation>
    <scope>NUCLEOTIDE SEQUENCE [LARGE SCALE GENOMIC DNA]</scope>
    <source>
        <strain evidence="4">Hbe603</strain>
    </source>
</reference>
<dbReference type="GeneID" id="93701397"/>
<dbReference type="Proteomes" id="UP000036202">
    <property type="component" value="Chromosome"/>
</dbReference>
<accession>A0A0H4KIK4</accession>
<keyword evidence="2" id="KW-0503">Monooxygenase</keyword>
<dbReference type="InterPro" id="IPR050493">
    <property type="entry name" value="FAD-dep_Monooxygenase_BioMet"/>
</dbReference>
<dbReference type="Pfam" id="PF01494">
    <property type="entry name" value="FAD_binding_3"/>
    <property type="match status" value="1"/>
</dbReference>
<proteinExistence type="predicted"/>
<accession>A0A1X7EA56</accession>
<keyword evidence="1" id="KW-0560">Oxidoreductase</keyword>
<keyword evidence="4" id="KW-1185">Reference proteome</keyword>
<dbReference type="AlphaFoldDB" id="A0A1X7EA56"/>
<dbReference type="GO" id="GO:0004497">
    <property type="term" value="F:monooxygenase activity"/>
    <property type="evidence" value="ECO:0007669"/>
    <property type="project" value="UniProtKB-KW"/>
</dbReference>
<dbReference type="EMBL" id="CP011974">
    <property type="protein sequence ID" value="AKO92636.1"/>
    <property type="molecule type" value="Genomic_DNA"/>
</dbReference>
<evidence type="ECO:0000313" key="3">
    <source>
        <dbReference type="EMBL" id="AKO92636.1"/>
    </source>
</evidence>
<dbReference type="InterPro" id="IPR036188">
    <property type="entry name" value="FAD/NAD-bd_sf"/>
</dbReference>
<reference evidence="3 4" key="1">
    <citation type="journal article" date="2015" name="PLoS ONE">
        <title>Genome Sequence of Bacillus endophyticus and Analysis of Its Companion Mechanism in the Ketogulonigenium vulgare-Bacillus Strain Consortium.</title>
        <authorList>
            <person name="Jia N."/>
            <person name="Du J."/>
            <person name="Ding M.Z."/>
            <person name="Gao F."/>
            <person name="Yuan Y.J."/>
        </authorList>
    </citation>
    <scope>NUCLEOTIDE SEQUENCE [LARGE SCALE GENOMIC DNA]</scope>
    <source>
        <strain evidence="3 4">Hbe603</strain>
    </source>
</reference>
<protein>
    <submittedName>
        <fullName evidence="3">Oxidoreductase</fullName>
    </submittedName>
</protein>
<organism evidence="3 4">
    <name type="scientific">Priestia filamentosa</name>
    <dbReference type="NCBI Taxonomy" id="1402861"/>
    <lineage>
        <taxon>Bacteria</taxon>
        <taxon>Bacillati</taxon>
        <taxon>Bacillota</taxon>
        <taxon>Bacilli</taxon>
        <taxon>Bacillales</taxon>
        <taxon>Bacillaceae</taxon>
        <taxon>Priestia</taxon>
    </lineage>
</organism>
<dbReference type="PANTHER" id="PTHR13789:SF309">
    <property type="entry name" value="PUTATIVE (AFU_ORTHOLOGUE AFUA_6G14510)-RELATED"/>
    <property type="match status" value="1"/>
</dbReference>
<dbReference type="OrthoDB" id="9766816at2"/>
<evidence type="ECO:0000256" key="1">
    <source>
        <dbReference type="ARBA" id="ARBA00023002"/>
    </source>
</evidence>
<dbReference type="PATRIC" id="fig|135735.6.peg.2374"/>
<gene>
    <name evidence="3" type="ORF">BEH_11355</name>
</gene>
<dbReference type="GO" id="GO:0071949">
    <property type="term" value="F:FAD binding"/>
    <property type="evidence" value="ECO:0007669"/>
    <property type="project" value="InterPro"/>
</dbReference>
<dbReference type="KEGG" id="beo:BEH_11355"/>
<dbReference type="PRINTS" id="PR00420">
    <property type="entry name" value="RNGMNOXGNASE"/>
</dbReference>
<dbReference type="InterPro" id="IPR002938">
    <property type="entry name" value="FAD-bd"/>
</dbReference>
<evidence type="ECO:0000256" key="2">
    <source>
        <dbReference type="ARBA" id="ARBA00023033"/>
    </source>
</evidence>